<dbReference type="GO" id="GO:0009116">
    <property type="term" value="P:nucleoside metabolic process"/>
    <property type="evidence" value="ECO:0007669"/>
    <property type="project" value="InterPro"/>
</dbReference>
<dbReference type="NCBIfam" id="NF001696">
    <property type="entry name" value="PRK00451.1"/>
    <property type="match status" value="1"/>
</dbReference>
<dbReference type="Pfam" id="PF02347">
    <property type="entry name" value="GDC-P"/>
    <property type="match status" value="1"/>
</dbReference>
<dbReference type="HAMAP" id="MF_00712">
    <property type="entry name" value="GcvPA"/>
    <property type="match status" value="1"/>
</dbReference>
<dbReference type="InterPro" id="IPR049315">
    <property type="entry name" value="GDC-P_N"/>
</dbReference>
<comment type="similarity">
    <text evidence="4">Belongs to the GcvP family. N-terminal subunit subfamily.</text>
</comment>
<name>A0A831SP32_PROAE</name>
<dbReference type="PANTHER" id="PTHR42806:SF1">
    <property type="entry name" value="GLYCINE DEHYDROGENASE (DECARBOXYLATING)"/>
    <property type="match status" value="1"/>
</dbReference>
<dbReference type="GO" id="GO:0019464">
    <property type="term" value="P:glycine decarboxylation via glycine cleavage system"/>
    <property type="evidence" value="ECO:0007669"/>
    <property type="project" value="UniProtKB-UniRule"/>
</dbReference>
<dbReference type="Proteomes" id="UP000886335">
    <property type="component" value="Unassembled WGS sequence"/>
</dbReference>
<comment type="function">
    <text evidence="1 4">The glycine cleavage system catalyzes the degradation of glycine. The P protein binds the alpha-amino group of glycine through its pyridoxal phosphate cofactor; CO(2) is released and the remaining methylamine moiety is then transferred to the lipoamide cofactor of the H protein.</text>
</comment>
<dbReference type="EMBL" id="DSBW01000129">
    <property type="protein sequence ID" value="HED31161.1"/>
    <property type="molecule type" value="Genomic_DNA"/>
</dbReference>
<dbReference type="GO" id="GO:0004375">
    <property type="term" value="F:glycine dehydrogenase (decarboxylating) activity"/>
    <property type="evidence" value="ECO:0007669"/>
    <property type="project" value="UniProtKB-EC"/>
</dbReference>
<comment type="caution">
    <text evidence="6">The sequence shown here is derived from an EMBL/GenBank/DDBJ whole genome shotgun (WGS) entry which is preliminary data.</text>
</comment>
<dbReference type="EC" id="1.4.4.2" evidence="4"/>
<evidence type="ECO:0000256" key="3">
    <source>
        <dbReference type="ARBA" id="ARBA00049026"/>
    </source>
</evidence>
<reference evidence="6" key="1">
    <citation type="journal article" date="2020" name="mSystems">
        <title>Genome- and Community-Level Interaction Insights into Carbon Utilization and Element Cycling Functions of Hydrothermarchaeota in Hydrothermal Sediment.</title>
        <authorList>
            <person name="Zhou Z."/>
            <person name="Liu Y."/>
            <person name="Xu W."/>
            <person name="Pan J."/>
            <person name="Luo Z.H."/>
            <person name="Li M."/>
        </authorList>
    </citation>
    <scope>NUCLEOTIDE SEQUENCE [LARGE SCALE GENOMIC DNA]</scope>
    <source>
        <strain evidence="6">SpSt-1181</strain>
    </source>
</reference>
<comment type="subunit">
    <text evidence="4">The glycine cleavage system is composed of four proteins: P, T, L and H. In this organism, the P 'protein' is a heterodimer of two subunits.</text>
</comment>
<evidence type="ECO:0000256" key="4">
    <source>
        <dbReference type="HAMAP-Rule" id="MF_00712"/>
    </source>
</evidence>
<dbReference type="InterPro" id="IPR020581">
    <property type="entry name" value="GDC_P"/>
</dbReference>
<gene>
    <name evidence="4" type="primary">gcvPA</name>
    <name evidence="6" type="ORF">ENN50_05680</name>
</gene>
<comment type="catalytic activity">
    <reaction evidence="3 4">
        <text>N(6)-[(R)-lipoyl]-L-lysyl-[glycine-cleavage complex H protein] + glycine + H(+) = N(6)-[(R)-S(8)-aminomethyldihydrolipoyl]-L-lysyl-[glycine-cleavage complex H protein] + CO2</text>
        <dbReference type="Rhea" id="RHEA:24304"/>
        <dbReference type="Rhea" id="RHEA-COMP:10494"/>
        <dbReference type="Rhea" id="RHEA-COMP:10495"/>
        <dbReference type="ChEBI" id="CHEBI:15378"/>
        <dbReference type="ChEBI" id="CHEBI:16526"/>
        <dbReference type="ChEBI" id="CHEBI:57305"/>
        <dbReference type="ChEBI" id="CHEBI:83099"/>
        <dbReference type="ChEBI" id="CHEBI:83143"/>
        <dbReference type="EC" id="1.4.4.2"/>
    </reaction>
</comment>
<dbReference type="Gene3D" id="3.90.1150.10">
    <property type="entry name" value="Aspartate Aminotransferase, domain 1"/>
    <property type="match status" value="1"/>
</dbReference>
<dbReference type="InterPro" id="IPR015422">
    <property type="entry name" value="PyrdxlP-dep_Trfase_small"/>
</dbReference>
<evidence type="ECO:0000256" key="2">
    <source>
        <dbReference type="ARBA" id="ARBA00023002"/>
    </source>
</evidence>
<organism evidence="6">
    <name type="scientific">Prosthecochloris aestuarii</name>
    <dbReference type="NCBI Taxonomy" id="1102"/>
    <lineage>
        <taxon>Bacteria</taxon>
        <taxon>Pseudomonadati</taxon>
        <taxon>Chlorobiota</taxon>
        <taxon>Chlorobiia</taxon>
        <taxon>Chlorobiales</taxon>
        <taxon>Chlorobiaceae</taxon>
        <taxon>Prosthecochloris</taxon>
    </lineage>
</organism>
<feature type="domain" description="Glycine cleavage system P-protein N-terminal" evidence="5">
    <location>
        <begin position="3"/>
        <end position="438"/>
    </location>
</feature>
<dbReference type="AlphaFoldDB" id="A0A831SP32"/>
<protein>
    <recommendedName>
        <fullName evidence="4">Probable glycine dehydrogenase (decarboxylating) subunit 1</fullName>
        <ecNumber evidence="4">1.4.4.2</ecNumber>
    </recommendedName>
    <alternativeName>
        <fullName evidence="4">Glycine cleavage system P-protein subunit 1</fullName>
    </alternativeName>
    <alternativeName>
        <fullName evidence="4">Glycine decarboxylase subunit 1</fullName>
    </alternativeName>
    <alternativeName>
        <fullName evidence="4">Glycine dehydrogenase (aminomethyl-transferring) subunit 1</fullName>
    </alternativeName>
</protein>
<accession>A0A831SP32</accession>
<dbReference type="InterPro" id="IPR015424">
    <property type="entry name" value="PyrdxlP-dep_Trfase"/>
</dbReference>
<dbReference type="PANTHER" id="PTHR42806">
    <property type="entry name" value="GLYCINE CLEAVAGE SYSTEM P-PROTEIN"/>
    <property type="match status" value="1"/>
</dbReference>
<evidence type="ECO:0000256" key="1">
    <source>
        <dbReference type="ARBA" id="ARBA00003788"/>
    </source>
</evidence>
<sequence length="445" mass="48174">MPFIANTDDDREAMLAQAGVSSFDELISDIPQQYRLREPLDLPGPASEMEVRRLLGELAAANRTAPDYVSFLGGGAYDHYIPAAVNTIVSRSEFYTAYTPYQAEVSQGTLQAIYEYQSMICRLYGMDVANASLYDGATAMAEAVSMAIAITGRSKVVTAGRLHPYTLDVLSTFIEAGDHARIVSSALSDGGCDTDDLEALMDDGVAAVIVQQPNFFGCLEDLERIGGIARSHGALFIVSADPVSLGVLRDPGSYGADIAVGEGQPLGNALNFGGPYLGIFAVSQKYVRKIPGRLVGMTRDRDGKDGFILTLQTREQHIRREKATSNICTNQALNALQAVVYLSLMGKQGLVDVASQSLRKAHYLAGKISGLPGYRLRYSRPFFREFVVDTPRPASEILPAMMEKGFFAGCDLAAFGENGLLVAVTEQRTREEMDRFTKALGSVSR</sequence>
<evidence type="ECO:0000313" key="6">
    <source>
        <dbReference type="EMBL" id="HED31161.1"/>
    </source>
</evidence>
<evidence type="ECO:0000259" key="5">
    <source>
        <dbReference type="Pfam" id="PF02347"/>
    </source>
</evidence>
<dbReference type="InterPro" id="IPR015421">
    <property type="entry name" value="PyrdxlP-dep_Trfase_major"/>
</dbReference>
<proteinExistence type="inferred from homology"/>
<dbReference type="InterPro" id="IPR023010">
    <property type="entry name" value="GcvPA"/>
</dbReference>
<dbReference type="CDD" id="cd00613">
    <property type="entry name" value="GDC-P"/>
    <property type="match status" value="1"/>
</dbReference>
<keyword evidence="2 4" id="KW-0560">Oxidoreductase</keyword>
<dbReference type="Gene3D" id="3.40.640.10">
    <property type="entry name" value="Type I PLP-dependent aspartate aminotransferase-like (Major domain)"/>
    <property type="match status" value="1"/>
</dbReference>
<dbReference type="PIRSF" id="PIRSF006815">
    <property type="entry name" value="GcvPA"/>
    <property type="match status" value="1"/>
</dbReference>
<dbReference type="SUPFAM" id="SSF53383">
    <property type="entry name" value="PLP-dependent transferases"/>
    <property type="match status" value="1"/>
</dbReference>